<feature type="compositionally biased region" description="Basic residues" evidence="1">
    <location>
        <begin position="19"/>
        <end position="34"/>
    </location>
</feature>
<feature type="compositionally biased region" description="Basic and acidic residues" evidence="1">
    <location>
        <begin position="35"/>
        <end position="47"/>
    </location>
</feature>
<name>A0A2G8RYT6_9APHY</name>
<proteinExistence type="predicted"/>
<dbReference type="Pfam" id="PF08208">
    <property type="entry name" value="RNA_polI_A34"/>
    <property type="match status" value="1"/>
</dbReference>
<evidence type="ECO:0000256" key="1">
    <source>
        <dbReference type="SAM" id="MobiDB-lite"/>
    </source>
</evidence>
<evidence type="ECO:0000313" key="2">
    <source>
        <dbReference type="EMBL" id="PIL26681.1"/>
    </source>
</evidence>
<dbReference type="GO" id="GO:0006360">
    <property type="term" value="P:transcription by RNA polymerase I"/>
    <property type="evidence" value="ECO:0007669"/>
    <property type="project" value="InterPro"/>
</dbReference>
<feature type="compositionally biased region" description="Basic residues" evidence="1">
    <location>
        <begin position="268"/>
        <end position="277"/>
    </location>
</feature>
<feature type="region of interest" description="Disordered" evidence="1">
    <location>
        <begin position="181"/>
        <end position="277"/>
    </location>
</feature>
<dbReference type="Proteomes" id="UP000230002">
    <property type="component" value="Unassembled WGS sequence"/>
</dbReference>
<keyword evidence="3" id="KW-1185">Reference proteome</keyword>
<dbReference type="Gene3D" id="6.20.250.70">
    <property type="match status" value="1"/>
</dbReference>
<organism evidence="2 3">
    <name type="scientific">Ganoderma sinense ZZ0214-1</name>
    <dbReference type="NCBI Taxonomy" id="1077348"/>
    <lineage>
        <taxon>Eukaryota</taxon>
        <taxon>Fungi</taxon>
        <taxon>Dikarya</taxon>
        <taxon>Basidiomycota</taxon>
        <taxon>Agaricomycotina</taxon>
        <taxon>Agaricomycetes</taxon>
        <taxon>Polyporales</taxon>
        <taxon>Polyporaceae</taxon>
        <taxon>Ganoderma</taxon>
    </lineage>
</organism>
<dbReference type="InterPro" id="IPR013240">
    <property type="entry name" value="DNA-dir_RNA_pol1_su_RPA34"/>
</dbReference>
<feature type="compositionally biased region" description="Low complexity" evidence="1">
    <location>
        <begin position="236"/>
        <end position="247"/>
    </location>
</feature>
<feature type="region of interest" description="Disordered" evidence="1">
    <location>
        <begin position="1"/>
        <end position="52"/>
    </location>
</feature>
<accession>A0A2G8RYT6</accession>
<sequence>MSSSRASFSSPEPEIVPAKAKKSKFKTKKSKHVHHAAEPEKHGRNEGEDASLAYKPPEGYVLMKHTAEETAFDWDAINNDDNLELWVVRIPDGLKPKHLESVKLDAPSSTSKTARIGSVDRKSAAYDVWSLGDDNDNPSAEAVGGDELRAVSCLLPRRKKNGKLYQAPHAIARRLVISARPTLPTPPASSPESSPVVHQNPPRPRHPPELLKHRFAPLGSLAPIEDAAKMEVDPAPSTQTPSKPSKSSKTEAAEGSKKKRKGDAGSPKKTKKAKTAA</sequence>
<dbReference type="OrthoDB" id="76224at2759"/>
<dbReference type="EMBL" id="AYKW01000041">
    <property type="protein sequence ID" value="PIL26681.1"/>
    <property type="molecule type" value="Genomic_DNA"/>
</dbReference>
<dbReference type="AlphaFoldDB" id="A0A2G8RYT6"/>
<evidence type="ECO:0000313" key="3">
    <source>
        <dbReference type="Proteomes" id="UP000230002"/>
    </source>
</evidence>
<feature type="compositionally biased region" description="Low complexity" evidence="1">
    <location>
        <begin position="1"/>
        <end position="10"/>
    </location>
</feature>
<gene>
    <name evidence="2" type="ORF">GSI_11257</name>
</gene>
<comment type="caution">
    <text evidence="2">The sequence shown here is derived from an EMBL/GenBank/DDBJ whole genome shotgun (WGS) entry which is preliminary data.</text>
</comment>
<reference evidence="2 3" key="1">
    <citation type="journal article" date="2015" name="Sci. Rep.">
        <title>Chromosome-level genome map provides insights into diverse defense mechanisms in the medicinal fungus Ganoderma sinense.</title>
        <authorList>
            <person name="Zhu Y."/>
            <person name="Xu J."/>
            <person name="Sun C."/>
            <person name="Zhou S."/>
            <person name="Xu H."/>
            <person name="Nelson D.R."/>
            <person name="Qian J."/>
            <person name="Song J."/>
            <person name="Luo H."/>
            <person name="Xiang L."/>
            <person name="Li Y."/>
            <person name="Xu Z."/>
            <person name="Ji A."/>
            <person name="Wang L."/>
            <person name="Lu S."/>
            <person name="Hayward A."/>
            <person name="Sun W."/>
            <person name="Li X."/>
            <person name="Schwartz D.C."/>
            <person name="Wang Y."/>
            <person name="Chen S."/>
        </authorList>
    </citation>
    <scope>NUCLEOTIDE SEQUENCE [LARGE SCALE GENOMIC DNA]</scope>
    <source>
        <strain evidence="2 3">ZZ0214-1</strain>
    </source>
</reference>
<protein>
    <submittedName>
        <fullName evidence="2">Uncharacterized protein</fullName>
    </submittedName>
</protein>